<evidence type="ECO:0000313" key="7">
    <source>
        <dbReference type="Proteomes" id="UP000826146"/>
    </source>
</evidence>
<dbReference type="InterPro" id="IPR020828">
    <property type="entry name" value="GlycerAld_3-P_DH_NAD(P)-bd"/>
</dbReference>
<comment type="similarity">
    <text evidence="1 3">Belongs to the glyceraldehyde-3-phosphate dehydrogenase family.</text>
</comment>
<protein>
    <recommendedName>
        <fullName evidence="4">Glyceraldehyde-3-phosphate dehydrogenase</fullName>
        <ecNumber evidence="4">1.2.1.-</ecNumber>
    </recommendedName>
</protein>
<dbReference type="SUPFAM" id="SSF55347">
    <property type="entry name" value="Glyceraldehyde-3-phosphate dehydrogenase-like, C-terminal domain"/>
    <property type="match status" value="1"/>
</dbReference>
<keyword evidence="7" id="KW-1185">Reference proteome</keyword>
<dbReference type="SMART" id="SM00846">
    <property type="entry name" value="Gp_dh_N"/>
    <property type="match status" value="1"/>
</dbReference>
<dbReference type="InterPro" id="IPR020831">
    <property type="entry name" value="GlycerAld/Erythrose_P_DH"/>
</dbReference>
<dbReference type="CDD" id="cd05214">
    <property type="entry name" value="GAPDH_I_N"/>
    <property type="match status" value="1"/>
</dbReference>
<dbReference type="PRINTS" id="PR00078">
    <property type="entry name" value="G3PDHDRGNASE"/>
</dbReference>
<evidence type="ECO:0000313" key="6">
    <source>
        <dbReference type="EMBL" id="BCZ18600.1"/>
    </source>
</evidence>
<keyword evidence="2 4" id="KW-0560">Oxidoreductase</keyword>
<dbReference type="InterPro" id="IPR020829">
    <property type="entry name" value="GlycerAld_3-P_DH_cat"/>
</dbReference>
<gene>
    <name evidence="6" type="primary">gap</name>
    <name evidence="6" type="ORF">NHP190012_02420</name>
</gene>
<proteinExistence type="inferred from homology"/>
<reference evidence="6 7" key="1">
    <citation type="submission" date="2021-07" db="EMBL/GenBank/DDBJ databases">
        <title>Novel Helicobacter sp. Isolated from a cat.</title>
        <authorList>
            <person name="Rimbara E."/>
            <person name="Suzuki M."/>
        </authorList>
    </citation>
    <scope>NUCLEOTIDE SEQUENCE [LARGE SCALE GENOMIC DNA]</scope>
    <source>
        <strain evidence="7">NHP19-012</strain>
    </source>
</reference>
<dbReference type="RefSeq" id="WP_221272113.1">
    <property type="nucleotide sequence ID" value="NZ_AP024819.1"/>
</dbReference>
<evidence type="ECO:0000256" key="1">
    <source>
        <dbReference type="ARBA" id="ARBA00007406"/>
    </source>
</evidence>
<dbReference type="InterPro" id="IPR036291">
    <property type="entry name" value="NAD(P)-bd_dom_sf"/>
</dbReference>
<dbReference type="PANTHER" id="PTHR43148">
    <property type="entry name" value="GLYCERALDEHYDE-3-PHOSPHATE DEHYDROGENASE 2"/>
    <property type="match status" value="1"/>
</dbReference>
<dbReference type="EMBL" id="AP024819">
    <property type="protein sequence ID" value="BCZ18600.1"/>
    <property type="molecule type" value="Genomic_DNA"/>
</dbReference>
<dbReference type="CDD" id="cd18126">
    <property type="entry name" value="GAPDH_I_C"/>
    <property type="match status" value="1"/>
</dbReference>
<dbReference type="Pfam" id="PF00044">
    <property type="entry name" value="Gp_dh_N"/>
    <property type="match status" value="1"/>
</dbReference>
<dbReference type="SUPFAM" id="SSF51735">
    <property type="entry name" value="NAD(P)-binding Rossmann-fold domains"/>
    <property type="match status" value="1"/>
</dbReference>
<dbReference type="EC" id="1.2.1.-" evidence="4"/>
<dbReference type="Pfam" id="PF02800">
    <property type="entry name" value="Gp_dh_C"/>
    <property type="match status" value="1"/>
</dbReference>
<dbReference type="Proteomes" id="UP000826146">
    <property type="component" value="Chromosome"/>
</dbReference>
<dbReference type="PROSITE" id="PS00071">
    <property type="entry name" value="GAPDH"/>
    <property type="match status" value="1"/>
</dbReference>
<evidence type="ECO:0000259" key="5">
    <source>
        <dbReference type="SMART" id="SM00846"/>
    </source>
</evidence>
<dbReference type="PIRSF" id="PIRSF000149">
    <property type="entry name" value="GAP_DH"/>
    <property type="match status" value="1"/>
</dbReference>
<accession>A0ABN6I4Y0</accession>
<dbReference type="NCBIfam" id="TIGR01534">
    <property type="entry name" value="GAPDH-I"/>
    <property type="match status" value="1"/>
</dbReference>
<dbReference type="InterPro" id="IPR020830">
    <property type="entry name" value="GlycerAld_3-P_DH_AS"/>
</dbReference>
<evidence type="ECO:0000256" key="4">
    <source>
        <dbReference type="RuleBase" id="RU361160"/>
    </source>
</evidence>
<name>A0ABN6I4Y0_9HELI</name>
<feature type="domain" description="Glyceraldehyde 3-phosphate dehydrogenase NAD(P) binding" evidence="5">
    <location>
        <begin position="2"/>
        <end position="147"/>
    </location>
</feature>
<sequence>MLRVAVNGVGRIGLCACRIVGAREDLELVAINATYGIETLAHLLRYDSLHKHDLAIEILDQEHLRIGHSQKVKVLSERDPAKLDLSPAQVVLECTGKFNEAALAKAHLKGSVQKVVISAPAKNTPTFVYGVNHTSYKGEPVISNASCTTNALASLLKVLDENFGVQHALMTTIHSYTNDQNLLDSKHKDLRRARAAALNIIPTSTGVNKAIALVLPHLAGKVSGLALRVPTPDVSLVDLSFDTKEPLSLEALHACFKQASRQELKGILGIDKEKRVSSDFIGSPFSAIYIEDQSLVLDQHHAKVLAWYDNEMGYSHRLVDMAVYICQKDEHASRD</sequence>
<evidence type="ECO:0000256" key="3">
    <source>
        <dbReference type="RuleBase" id="RU000397"/>
    </source>
</evidence>
<organism evidence="6 7">
    <name type="scientific">Helicobacter gastrofelis</name>
    <dbReference type="NCBI Taxonomy" id="2849642"/>
    <lineage>
        <taxon>Bacteria</taxon>
        <taxon>Pseudomonadati</taxon>
        <taxon>Campylobacterota</taxon>
        <taxon>Epsilonproteobacteria</taxon>
        <taxon>Campylobacterales</taxon>
        <taxon>Helicobacteraceae</taxon>
        <taxon>Helicobacter</taxon>
    </lineage>
</organism>
<dbReference type="Gene3D" id="3.40.50.720">
    <property type="entry name" value="NAD(P)-binding Rossmann-like Domain"/>
    <property type="match status" value="1"/>
</dbReference>
<dbReference type="InterPro" id="IPR006424">
    <property type="entry name" value="Glyceraldehyde-3-P_DH_1"/>
</dbReference>
<dbReference type="Gene3D" id="3.30.360.10">
    <property type="entry name" value="Dihydrodipicolinate Reductase, domain 2"/>
    <property type="match status" value="1"/>
</dbReference>
<evidence type="ECO:0000256" key="2">
    <source>
        <dbReference type="ARBA" id="ARBA00023002"/>
    </source>
</evidence>